<proteinExistence type="predicted"/>
<reference evidence="2" key="1">
    <citation type="journal article" date="2021" name="Proc. Natl. Acad. Sci. U.S.A.">
        <title>A Catalog of Tens of Thousands of Viruses from Human Metagenomes Reveals Hidden Associations with Chronic Diseases.</title>
        <authorList>
            <person name="Tisza M.J."/>
            <person name="Buck C.B."/>
        </authorList>
    </citation>
    <scope>NUCLEOTIDE SEQUENCE</scope>
    <source>
        <strain evidence="2">CtoMP27</strain>
    </source>
</reference>
<evidence type="ECO:0000313" key="2">
    <source>
        <dbReference type="EMBL" id="DAF99845.1"/>
    </source>
</evidence>
<name>A0A8S5UZC5_9CAUD</name>
<sequence length="202" mass="21098">MAKAKNVTAAKPKVGGAVWRAPAGSKLPKNAVEALDIAFKSLGYISEDGLTNANSPSSEDTSAWGGDTVLSTQGEKPDTFKFTLIEAMNPDALAAVYGDNNVSGTLETGITVKANSDPQPACVWVVDMMLKDNAKKRVVIPEAAVTEVGDITYADKSPVGYETTISAVPDDDHNTHYEYLISATGAASQATQSATVSKEVTA</sequence>
<evidence type="ECO:0000256" key="1">
    <source>
        <dbReference type="SAM" id="MobiDB-lite"/>
    </source>
</evidence>
<feature type="region of interest" description="Disordered" evidence="1">
    <location>
        <begin position="52"/>
        <end position="72"/>
    </location>
</feature>
<feature type="compositionally biased region" description="Polar residues" evidence="1">
    <location>
        <begin position="52"/>
        <end position="61"/>
    </location>
</feature>
<dbReference type="Pfam" id="PF25681">
    <property type="entry name" value="Phage_TTP_17"/>
    <property type="match status" value="1"/>
</dbReference>
<protein>
    <submittedName>
        <fullName evidence="2">Tail protein</fullName>
    </submittedName>
</protein>
<organism evidence="2">
    <name type="scientific">Siphoviridae sp. ctoMP27</name>
    <dbReference type="NCBI Taxonomy" id="2825667"/>
    <lineage>
        <taxon>Viruses</taxon>
        <taxon>Duplodnaviria</taxon>
        <taxon>Heunggongvirae</taxon>
        <taxon>Uroviricota</taxon>
        <taxon>Caudoviricetes</taxon>
    </lineage>
</organism>
<accession>A0A8S5UZC5</accession>
<dbReference type="EMBL" id="BK016173">
    <property type="protein sequence ID" value="DAF99845.1"/>
    <property type="molecule type" value="Genomic_DNA"/>
</dbReference>
<dbReference type="InterPro" id="IPR058154">
    <property type="entry name" value="Bxb1_TTP-like"/>
</dbReference>